<keyword evidence="3" id="KW-1185">Reference proteome</keyword>
<accession>A0A0L0N490</accession>
<name>A0A0L0N490_TOLOC</name>
<dbReference type="STRING" id="1163406.A0A0L0N490"/>
<gene>
    <name evidence="2" type="ORF">TOPH_06483</name>
</gene>
<feature type="region of interest" description="Disordered" evidence="1">
    <location>
        <begin position="1"/>
        <end position="21"/>
    </location>
</feature>
<evidence type="ECO:0000313" key="2">
    <source>
        <dbReference type="EMBL" id="KND88834.1"/>
    </source>
</evidence>
<protein>
    <submittedName>
        <fullName evidence="2">Uncharacterized protein</fullName>
    </submittedName>
</protein>
<dbReference type="Proteomes" id="UP000036947">
    <property type="component" value="Unassembled WGS sequence"/>
</dbReference>
<organism evidence="2 3">
    <name type="scientific">Tolypocladium ophioglossoides (strain CBS 100239)</name>
    <name type="common">Snaketongue truffleclub</name>
    <name type="synonym">Elaphocordyceps ophioglossoides</name>
    <dbReference type="NCBI Taxonomy" id="1163406"/>
    <lineage>
        <taxon>Eukaryota</taxon>
        <taxon>Fungi</taxon>
        <taxon>Dikarya</taxon>
        <taxon>Ascomycota</taxon>
        <taxon>Pezizomycotina</taxon>
        <taxon>Sordariomycetes</taxon>
        <taxon>Hypocreomycetidae</taxon>
        <taxon>Hypocreales</taxon>
        <taxon>Ophiocordycipitaceae</taxon>
        <taxon>Tolypocladium</taxon>
    </lineage>
</organism>
<comment type="caution">
    <text evidence="2">The sequence shown here is derived from an EMBL/GenBank/DDBJ whole genome shotgun (WGS) entry which is preliminary data.</text>
</comment>
<feature type="compositionally biased region" description="Polar residues" evidence="1">
    <location>
        <begin position="1"/>
        <end position="11"/>
    </location>
</feature>
<evidence type="ECO:0000313" key="3">
    <source>
        <dbReference type="Proteomes" id="UP000036947"/>
    </source>
</evidence>
<dbReference type="AlphaFoldDB" id="A0A0L0N490"/>
<reference evidence="2 3" key="1">
    <citation type="journal article" date="2015" name="BMC Genomics">
        <title>The genome of the truffle-parasite Tolypocladium ophioglossoides and the evolution of antifungal peptaibiotics.</title>
        <authorList>
            <person name="Quandt C.A."/>
            <person name="Bushley K.E."/>
            <person name="Spatafora J.W."/>
        </authorList>
    </citation>
    <scope>NUCLEOTIDE SEQUENCE [LARGE SCALE GENOMIC DNA]</scope>
    <source>
        <strain evidence="2 3">CBS 100239</strain>
    </source>
</reference>
<proteinExistence type="predicted"/>
<dbReference type="EMBL" id="LFRF01000022">
    <property type="protein sequence ID" value="KND88834.1"/>
    <property type="molecule type" value="Genomic_DNA"/>
</dbReference>
<sequence>MCPQEPETNIDASEAESEEYDTKRYGTNKTISLFTSLRVYVMADKFDVPGLKLLVRDRFYHSAAAYFETFDQFPDVVDELYETSPPYDQLMRDIPYRLIAAAWNRPIMDKMVPVMLMHPDSAVGVLKAAYRGLGLEHMLCSRRL</sequence>
<dbReference type="OrthoDB" id="1022638at2759"/>
<evidence type="ECO:0000256" key="1">
    <source>
        <dbReference type="SAM" id="MobiDB-lite"/>
    </source>
</evidence>